<dbReference type="OrthoDB" id="10458587at2759"/>
<proteinExistence type="predicted"/>
<feature type="non-terminal residue" evidence="3">
    <location>
        <position position="1"/>
    </location>
</feature>
<protein>
    <submittedName>
        <fullName evidence="3">Uncharacterized protein</fullName>
    </submittedName>
</protein>
<accession>A0A9W7BPG9</accession>
<name>A0A9W7BPG9_9STRA</name>
<dbReference type="AlphaFoldDB" id="A0A9W7BPG9"/>
<feature type="region of interest" description="Disordered" evidence="1">
    <location>
        <begin position="423"/>
        <end position="443"/>
    </location>
</feature>
<evidence type="ECO:0000256" key="2">
    <source>
        <dbReference type="SAM" id="SignalP"/>
    </source>
</evidence>
<feature type="chain" id="PRO_5040779483" evidence="2">
    <location>
        <begin position="22"/>
        <end position="443"/>
    </location>
</feature>
<keyword evidence="4" id="KW-1185">Reference proteome</keyword>
<organism evidence="3 4">
    <name type="scientific">Triparma strigata</name>
    <dbReference type="NCBI Taxonomy" id="1606541"/>
    <lineage>
        <taxon>Eukaryota</taxon>
        <taxon>Sar</taxon>
        <taxon>Stramenopiles</taxon>
        <taxon>Ochrophyta</taxon>
        <taxon>Bolidophyceae</taxon>
        <taxon>Parmales</taxon>
        <taxon>Triparmaceae</taxon>
        <taxon>Triparma</taxon>
    </lineage>
</organism>
<dbReference type="Proteomes" id="UP001165085">
    <property type="component" value="Unassembled WGS sequence"/>
</dbReference>
<keyword evidence="2" id="KW-0732">Signal</keyword>
<evidence type="ECO:0000313" key="4">
    <source>
        <dbReference type="Proteomes" id="UP001165085"/>
    </source>
</evidence>
<feature type="compositionally biased region" description="Low complexity" evidence="1">
    <location>
        <begin position="430"/>
        <end position="443"/>
    </location>
</feature>
<feature type="signal peptide" evidence="2">
    <location>
        <begin position="1"/>
        <end position="21"/>
    </location>
</feature>
<gene>
    <name evidence="3" type="ORF">TrST_g9778</name>
</gene>
<reference evidence="4" key="1">
    <citation type="journal article" date="2023" name="Commun. Biol.">
        <title>Genome analysis of Parmales, the sister group of diatoms, reveals the evolutionary specialization of diatoms from phago-mixotrophs to photoautotrophs.</title>
        <authorList>
            <person name="Ban H."/>
            <person name="Sato S."/>
            <person name="Yoshikawa S."/>
            <person name="Yamada K."/>
            <person name="Nakamura Y."/>
            <person name="Ichinomiya M."/>
            <person name="Sato N."/>
            <person name="Blanc-Mathieu R."/>
            <person name="Endo H."/>
            <person name="Kuwata A."/>
            <person name="Ogata H."/>
        </authorList>
    </citation>
    <scope>NUCLEOTIDE SEQUENCE [LARGE SCALE GENOMIC DNA]</scope>
    <source>
        <strain evidence="4">NIES 3701</strain>
    </source>
</reference>
<evidence type="ECO:0000313" key="3">
    <source>
        <dbReference type="EMBL" id="GMH91014.1"/>
    </source>
</evidence>
<comment type="caution">
    <text evidence="3">The sequence shown here is derived from an EMBL/GenBank/DDBJ whole genome shotgun (WGS) entry which is preliminary data.</text>
</comment>
<evidence type="ECO:0000256" key="1">
    <source>
        <dbReference type="SAM" id="MobiDB-lite"/>
    </source>
</evidence>
<sequence length="443" mass="47625">MNSLLVTFLVIALTTLLSVDAWPSNPFKKGKDKVAKVEGIDSGSISSTDAISSPPSLSDYEVTKDDYSYNYETYGSVLEEEESSPAQSEGYEDEDDSDFMFAQYSYSFGSEIPPPPSPPKTELSIVVEAAIVLSKEYHDLDLENPSEGLNSVTDDLTTTTIRVITGEATSSPPADNIRVEASILSIKGSEAHVSLHLTQSDSPKLLRDRGKLLSTAIHSGLFMKLLGEDLGTPDGVVSVSYLSSQKLKLSTGFDENSWRQKAKRRKLQSTDSYDDGQSYGNSYSTGIVIDTGGGDIIYAAITFQNQGSLFDYNSFEGIETSVENAILSQIEAQQIVASVESQDFVSESIVTMNVAISVSNTNGEDTTSTTTALTSWLNSESTTFAESFASELSNIGIGVSSFDVFIQVIDVYFESNSYSYSDGMGGDSGSSGMEGDSYSYGDG</sequence>
<dbReference type="EMBL" id="BRXY01000380">
    <property type="protein sequence ID" value="GMH91014.1"/>
    <property type="molecule type" value="Genomic_DNA"/>
</dbReference>